<reference evidence="2 3" key="1">
    <citation type="journal article" date="2024" name="G3 (Bethesda)">
        <title>Genome assembly of Hibiscus sabdariffa L. provides insights into metabolisms of medicinal natural products.</title>
        <authorList>
            <person name="Kim T."/>
        </authorList>
    </citation>
    <scope>NUCLEOTIDE SEQUENCE [LARGE SCALE GENOMIC DNA]</scope>
    <source>
        <strain evidence="2">TK-2024</strain>
        <tissue evidence="2">Old leaves</tissue>
    </source>
</reference>
<evidence type="ECO:0000313" key="3">
    <source>
        <dbReference type="Proteomes" id="UP001472677"/>
    </source>
</evidence>
<gene>
    <name evidence="2" type="ORF">V6N12_044139</name>
</gene>
<dbReference type="Pfam" id="PF14372">
    <property type="entry name" value="hAT-like_RNase-H"/>
    <property type="match status" value="1"/>
</dbReference>
<keyword evidence="3" id="KW-1185">Reference proteome</keyword>
<dbReference type="InterPro" id="IPR025525">
    <property type="entry name" value="hAT-like_transposase_RNase-H"/>
</dbReference>
<dbReference type="EMBL" id="JBBPBM010000028">
    <property type="protein sequence ID" value="KAK8538000.1"/>
    <property type="molecule type" value="Genomic_DNA"/>
</dbReference>
<protein>
    <recommendedName>
        <fullName evidence="1">hAT-like transposase RNase-H fold domain-containing protein</fullName>
    </recommendedName>
</protein>
<organism evidence="2 3">
    <name type="scientific">Hibiscus sabdariffa</name>
    <name type="common">roselle</name>
    <dbReference type="NCBI Taxonomy" id="183260"/>
    <lineage>
        <taxon>Eukaryota</taxon>
        <taxon>Viridiplantae</taxon>
        <taxon>Streptophyta</taxon>
        <taxon>Embryophyta</taxon>
        <taxon>Tracheophyta</taxon>
        <taxon>Spermatophyta</taxon>
        <taxon>Magnoliopsida</taxon>
        <taxon>eudicotyledons</taxon>
        <taxon>Gunneridae</taxon>
        <taxon>Pentapetalae</taxon>
        <taxon>rosids</taxon>
        <taxon>malvids</taxon>
        <taxon>Malvales</taxon>
        <taxon>Malvaceae</taxon>
        <taxon>Malvoideae</taxon>
        <taxon>Hibiscus</taxon>
    </lineage>
</organism>
<dbReference type="InterPro" id="IPR012337">
    <property type="entry name" value="RNaseH-like_sf"/>
</dbReference>
<sequence length="198" mass="23023">MGSQMRENFDKYYGELDKTNAMMLVAMVLDPRYKLRFVKFSLRKLFPLEFTKVDAMCDHLYDVLQKLYGFYNARIFSSSKNSTHDSKLHKMDVDGSENAMPSQNENLNKLYNEFNEEDVEDKCKFSKHKRCHIQGKEGRFLQKEGVSQSPEGVAPGAVILRMQPIQEITYMLLAYPQELLLVISRSISAMKERLWSAI</sequence>
<feature type="domain" description="hAT-like transposase RNase-H fold" evidence="1">
    <location>
        <begin position="1"/>
        <end position="71"/>
    </location>
</feature>
<accession>A0ABR2DGD3</accession>
<evidence type="ECO:0000313" key="2">
    <source>
        <dbReference type="EMBL" id="KAK8538000.1"/>
    </source>
</evidence>
<comment type="caution">
    <text evidence="2">The sequence shown here is derived from an EMBL/GenBank/DDBJ whole genome shotgun (WGS) entry which is preliminary data.</text>
</comment>
<evidence type="ECO:0000259" key="1">
    <source>
        <dbReference type="Pfam" id="PF14372"/>
    </source>
</evidence>
<proteinExistence type="predicted"/>
<dbReference type="SUPFAM" id="SSF53098">
    <property type="entry name" value="Ribonuclease H-like"/>
    <property type="match status" value="1"/>
</dbReference>
<dbReference type="Proteomes" id="UP001472677">
    <property type="component" value="Unassembled WGS sequence"/>
</dbReference>
<name>A0ABR2DGD3_9ROSI</name>